<sequence length="204" mass="23429">MSKGFVVDRSINFLELEETIYDKTSIDRNKAGDDVLERGNEVRKGCDGVPEEDNGVPKGGDGLHERVYDSRCRHSESEEARFVPLISYDSRRSDGLDLMVGKHFDNKEELNTKLNLVTINGKFEMKVKKSTKSLKEVDAAEAYRLEEFEKQFSDMSRKYPKVAQYLEKEVMTTNIVETLNNMMLKAIEYPITAMIDYDLFTMGQ</sequence>
<organism evidence="2 3">
    <name type="scientific">Ficus carica</name>
    <name type="common">Common fig</name>
    <dbReference type="NCBI Taxonomy" id="3494"/>
    <lineage>
        <taxon>Eukaryota</taxon>
        <taxon>Viridiplantae</taxon>
        <taxon>Streptophyta</taxon>
        <taxon>Embryophyta</taxon>
        <taxon>Tracheophyta</taxon>
        <taxon>Spermatophyta</taxon>
        <taxon>Magnoliopsida</taxon>
        <taxon>eudicotyledons</taxon>
        <taxon>Gunneridae</taxon>
        <taxon>Pentapetalae</taxon>
        <taxon>rosids</taxon>
        <taxon>fabids</taxon>
        <taxon>Rosales</taxon>
        <taxon>Moraceae</taxon>
        <taxon>Ficeae</taxon>
        <taxon>Ficus</taxon>
    </lineage>
</organism>
<keyword evidence="3" id="KW-1185">Reference proteome</keyword>
<dbReference type="AlphaFoldDB" id="A0AA88A736"/>
<feature type="region of interest" description="Disordered" evidence="1">
    <location>
        <begin position="41"/>
        <end position="64"/>
    </location>
</feature>
<evidence type="ECO:0000313" key="2">
    <source>
        <dbReference type="EMBL" id="GMN46200.1"/>
    </source>
</evidence>
<evidence type="ECO:0000313" key="3">
    <source>
        <dbReference type="Proteomes" id="UP001187192"/>
    </source>
</evidence>
<evidence type="ECO:0000256" key="1">
    <source>
        <dbReference type="SAM" id="MobiDB-lite"/>
    </source>
</evidence>
<dbReference type="Proteomes" id="UP001187192">
    <property type="component" value="Unassembled WGS sequence"/>
</dbReference>
<gene>
    <name evidence="2" type="ORF">TIFTF001_015377</name>
</gene>
<proteinExistence type="predicted"/>
<accession>A0AA88A736</accession>
<dbReference type="EMBL" id="BTGU01000022">
    <property type="protein sequence ID" value="GMN46200.1"/>
    <property type="molecule type" value="Genomic_DNA"/>
</dbReference>
<comment type="caution">
    <text evidence="2">The sequence shown here is derived from an EMBL/GenBank/DDBJ whole genome shotgun (WGS) entry which is preliminary data.</text>
</comment>
<name>A0AA88A736_FICCA</name>
<reference evidence="2" key="1">
    <citation type="submission" date="2023-07" db="EMBL/GenBank/DDBJ databases">
        <title>draft genome sequence of fig (Ficus carica).</title>
        <authorList>
            <person name="Takahashi T."/>
            <person name="Nishimura K."/>
        </authorList>
    </citation>
    <scope>NUCLEOTIDE SEQUENCE</scope>
</reference>
<protein>
    <submittedName>
        <fullName evidence="2">Uncharacterized protein</fullName>
    </submittedName>
</protein>